<name>M2XG84_DOTSN</name>
<reference evidence="3" key="1">
    <citation type="journal article" date="2012" name="PLoS Genet.">
        <title>The genomes of the fungal plant pathogens Cladosporium fulvum and Dothistroma septosporum reveal adaptation to different hosts and lifestyles but also signatures of common ancestry.</title>
        <authorList>
            <person name="de Wit P.J.G.M."/>
            <person name="van der Burgt A."/>
            <person name="Oekmen B."/>
            <person name="Stergiopoulos I."/>
            <person name="Abd-Elsalam K.A."/>
            <person name="Aerts A.L."/>
            <person name="Bahkali A.H."/>
            <person name="Beenen H.G."/>
            <person name="Chettri P."/>
            <person name="Cox M.P."/>
            <person name="Datema E."/>
            <person name="de Vries R.P."/>
            <person name="Dhillon B."/>
            <person name="Ganley A.R."/>
            <person name="Griffiths S.A."/>
            <person name="Guo Y."/>
            <person name="Hamelin R.C."/>
            <person name="Henrissat B."/>
            <person name="Kabir M.S."/>
            <person name="Jashni M.K."/>
            <person name="Kema G."/>
            <person name="Klaubauf S."/>
            <person name="Lapidus A."/>
            <person name="Levasseur A."/>
            <person name="Lindquist E."/>
            <person name="Mehrabi R."/>
            <person name="Ohm R.A."/>
            <person name="Owen T.J."/>
            <person name="Salamov A."/>
            <person name="Schwelm A."/>
            <person name="Schijlen E."/>
            <person name="Sun H."/>
            <person name="van den Burg H.A."/>
            <person name="van Ham R.C.H.J."/>
            <person name="Zhang S."/>
            <person name="Goodwin S.B."/>
            <person name="Grigoriev I.V."/>
            <person name="Collemare J."/>
            <person name="Bradshaw R.E."/>
        </authorList>
    </citation>
    <scope>NUCLEOTIDE SEQUENCE [LARGE SCALE GENOMIC DNA]</scope>
    <source>
        <strain evidence="3">NZE10 / CBS 128990</strain>
    </source>
</reference>
<dbReference type="EMBL" id="KB446548">
    <property type="protein sequence ID" value="EME38081.1"/>
    <property type="molecule type" value="Genomic_DNA"/>
</dbReference>
<feature type="region of interest" description="Disordered" evidence="1">
    <location>
        <begin position="1"/>
        <end position="23"/>
    </location>
</feature>
<evidence type="ECO:0000313" key="2">
    <source>
        <dbReference type="EMBL" id="EME38081.1"/>
    </source>
</evidence>
<dbReference type="AlphaFoldDB" id="M2XG84"/>
<dbReference type="HOGENOM" id="CLU_660610_0_0_1"/>
<protein>
    <submittedName>
        <fullName evidence="2">Uncharacterized protein</fullName>
    </submittedName>
</protein>
<evidence type="ECO:0000256" key="1">
    <source>
        <dbReference type="SAM" id="MobiDB-lite"/>
    </source>
</evidence>
<gene>
    <name evidence="2" type="ORF">DOTSEDRAFT_29678</name>
</gene>
<dbReference type="Proteomes" id="UP000016933">
    <property type="component" value="Unassembled WGS sequence"/>
</dbReference>
<keyword evidence="3" id="KW-1185">Reference proteome</keyword>
<dbReference type="OrthoDB" id="10541612at2759"/>
<proteinExistence type="predicted"/>
<evidence type="ECO:0000313" key="3">
    <source>
        <dbReference type="Proteomes" id="UP000016933"/>
    </source>
</evidence>
<accession>M2XG84</accession>
<sequence length="416" mass="45948">MGKRSKAGCGARGSGNSGGSIDGALRTAKLEQKRVAEEAKWRQRLRKGRAEDDAIWCIEGVEAISGSRGMESVTVLEGEVSASIPSSTSASLNEYVQISHPDFSLPAETPSRVAFSYFGDRAIGSPATSELPQELLDKIAKHNLPTVLESYRRWGSDGYYLHILNGGDFDDTVTMLCLKPFHNETLHHIQRIVIGHVHISGLNIERVEAWGRSPAAIPGHITSRLHRIEFHEIQLLDFQSDVSHSIPAINELPGENDGKSAKHFNRISGIFERQSGNAGFFKIECISREMHSSCYIPELGAPQAVNEQIEGLLEWYGVIIMNELPSNVAFPNTGDEEEDKTIANSKRSQRMLDKSLRMSGGTLEELLDTYGIQSRGKVDWDVAGLGRMFEPSHEEIMEIAKALEGKGQRILDDRAI</sequence>
<feature type="compositionally biased region" description="Gly residues" evidence="1">
    <location>
        <begin position="10"/>
        <end position="21"/>
    </location>
</feature>
<organism evidence="2 3">
    <name type="scientific">Dothistroma septosporum (strain NZE10 / CBS 128990)</name>
    <name type="common">Red band needle blight fungus</name>
    <name type="synonym">Mycosphaerella pini</name>
    <dbReference type="NCBI Taxonomy" id="675120"/>
    <lineage>
        <taxon>Eukaryota</taxon>
        <taxon>Fungi</taxon>
        <taxon>Dikarya</taxon>
        <taxon>Ascomycota</taxon>
        <taxon>Pezizomycotina</taxon>
        <taxon>Dothideomycetes</taxon>
        <taxon>Dothideomycetidae</taxon>
        <taxon>Mycosphaerellales</taxon>
        <taxon>Mycosphaerellaceae</taxon>
        <taxon>Dothistroma</taxon>
    </lineage>
</organism>
<reference evidence="2 3" key="2">
    <citation type="journal article" date="2012" name="PLoS Pathog.">
        <title>Diverse lifestyles and strategies of plant pathogenesis encoded in the genomes of eighteen Dothideomycetes fungi.</title>
        <authorList>
            <person name="Ohm R.A."/>
            <person name="Feau N."/>
            <person name="Henrissat B."/>
            <person name="Schoch C.L."/>
            <person name="Horwitz B.A."/>
            <person name="Barry K.W."/>
            <person name="Condon B.J."/>
            <person name="Copeland A.C."/>
            <person name="Dhillon B."/>
            <person name="Glaser F."/>
            <person name="Hesse C.N."/>
            <person name="Kosti I."/>
            <person name="LaButti K."/>
            <person name="Lindquist E.A."/>
            <person name="Lucas S."/>
            <person name="Salamov A.A."/>
            <person name="Bradshaw R.E."/>
            <person name="Ciuffetti L."/>
            <person name="Hamelin R.C."/>
            <person name="Kema G.H.J."/>
            <person name="Lawrence C."/>
            <person name="Scott J.A."/>
            <person name="Spatafora J.W."/>
            <person name="Turgeon B.G."/>
            <person name="de Wit P.J.G.M."/>
            <person name="Zhong S."/>
            <person name="Goodwin S.B."/>
            <person name="Grigoriev I.V."/>
        </authorList>
    </citation>
    <scope>NUCLEOTIDE SEQUENCE [LARGE SCALE GENOMIC DNA]</scope>
    <source>
        <strain evidence="3">NZE10 / CBS 128990</strain>
    </source>
</reference>